<keyword evidence="3" id="KW-1185">Reference proteome</keyword>
<proteinExistence type="predicted"/>
<dbReference type="OrthoDB" id="6022401at2759"/>
<dbReference type="STRING" id="6182.A0A4Z2DDE4"/>
<gene>
    <name evidence="2" type="ORF">EWB00_002122</name>
</gene>
<keyword evidence="1" id="KW-0195">Cyclin</keyword>
<reference evidence="2 3" key="1">
    <citation type="submission" date="2019-03" db="EMBL/GenBank/DDBJ databases">
        <title>An improved genome assembly of the fluke Schistosoma japonicum.</title>
        <authorList>
            <person name="Hu W."/>
            <person name="Luo F."/>
            <person name="Yin M."/>
            <person name="Mo X."/>
            <person name="Sun C."/>
            <person name="Wu Q."/>
            <person name="Zhu B."/>
            <person name="Xiang M."/>
            <person name="Wang J."/>
            <person name="Wang Y."/>
            <person name="Zhang T."/>
            <person name="Xu B."/>
            <person name="Zheng H."/>
            <person name="Feng Z."/>
        </authorList>
    </citation>
    <scope>NUCLEOTIDE SEQUENCE [LARGE SCALE GENOMIC DNA]</scope>
    <source>
        <strain evidence="2">HuSjv2</strain>
        <tissue evidence="2">Worms</tissue>
    </source>
</reference>
<protein>
    <submittedName>
        <fullName evidence="2">Cyclin-Q</fullName>
    </submittedName>
</protein>
<dbReference type="AlphaFoldDB" id="A0A4Z2DDE4"/>
<dbReference type="EMBL" id="SKCS01000174">
    <property type="protein sequence ID" value="TNN14479.1"/>
    <property type="molecule type" value="Genomic_DNA"/>
</dbReference>
<dbReference type="PANTHER" id="PTHR10026">
    <property type="entry name" value="CYCLIN"/>
    <property type="match status" value="1"/>
</dbReference>
<dbReference type="InterPro" id="IPR048055">
    <property type="entry name" value="Cyclin-Q_first_cyclin_box"/>
</dbReference>
<organism evidence="2 3">
    <name type="scientific">Schistosoma japonicum</name>
    <name type="common">Blood fluke</name>
    <dbReference type="NCBI Taxonomy" id="6182"/>
    <lineage>
        <taxon>Eukaryota</taxon>
        <taxon>Metazoa</taxon>
        <taxon>Spiralia</taxon>
        <taxon>Lophotrochozoa</taxon>
        <taxon>Platyhelminthes</taxon>
        <taxon>Trematoda</taxon>
        <taxon>Digenea</taxon>
        <taxon>Strigeidida</taxon>
        <taxon>Schistosomatoidea</taxon>
        <taxon>Schistosomatidae</taxon>
        <taxon>Schistosoma</taxon>
    </lineage>
</organism>
<dbReference type="SUPFAM" id="SSF47954">
    <property type="entry name" value="Cyclin-like"/>
    <property type="match status" value="2"/>
</dbReference>
<evidence type="ECO:0000256" key="1">
    <source>
        <dbReference type="ARBA" id="ARBA00023127"/>
    </source>
</evidence>
<dbReference type="CDD" id="cd20535">
    <property type="entry name" value="CYCLIN_CCNM_CCNQ_rpt2"/>
    <property type="match status" value="1"/>
</dbReference>
<comment type="caution">
    <text evidence="2">The sequence shown here is derived from an EMBL/GenBank/DDBJ whole genome shotgun (WGS) entry which is preliminary data.</text>
</comment>
<evidence type="ECO:0000313" key="3">
    <source>
        <dbReference type="Proteomes" id="UP000311919"/>
    </source>
</evidence>
<evidence type="ECO:0000313" key="2">
    <source>
        <dbReference type="EMBL" id="TNN14479.1"/>
    </source>
</evidence>
<dbReference type="Proteomes" id="UP000311919">
    <property type="component" value="Unassembled WGS sequence"/>
</dbReference>
<dbReference type="GO" id="GO:0016538">
    <property type="term" value="F:cyclin-dependent protein serine/threonine kinase regulator activity"/>
    <property type="evidence" value="ECO:0007669"/>
    <property type="project" value="InterPro"/>
</dbReference>
<name>A0A4Z2DDE4_SCHJA</name>
<dbReference type="Gene3D" id="1.10.472.10">
    <property type="entry name" value="Cyclin-like"/>
    <property type="match status" value="2"/>
</dbReference>
<dbReference type="CDD" id="cd20534">
    <property type="entry name" value="CYCLIN_CCNM_CCNQ_rpt1"/>
    <property type="match status" value="1"/>
</dbReference>
<dbReference type="InterPro" id="IPR048053">
    <property type="entry name" value="Cyclin-Q_second_cyclin_box"/>
</dbReference>
<dbReference type="InterPro" id="IPR036915">
    <property type="entry name" value="Cyclin-like_sf"/>
</dbReference>
<dbReference type="GO" id="GO:0006357">
    <property type="term" value="P:regulation of transcription by RNA polymerase II"/>
    <property type="evidence" value="ECO:0007669"/>
    <property type="project" value="InterPro"/>
</dbReference>
<dbReference type="InterPro" id="IPR043198">
    <property type="entry name" value="Cyclin/Ssn8"/>
</dbReference>
<sequence length="323" mass="35525">MSIREAPASISAIRNPNSQLAGLPPRPPLSDAALFSLILTVREAGRRLAMSDYAIATACTILHRALRVLTTGDEQPVTTVTTGSAVVNGSDSVSGFDNIDQSFKHSLGDIDAHTIAMASISLGGKVQEEHQRLRDVIVSYYRTLHKNRRSPLEVGDDYDRLRESLVQTELFLMRLLAYHVRRPSLPHPYLVHYLHSLLHWVGKGIAQPCGNDLNAGGNSVNASAIALARLPGLAWSILADSYQSAMCLDFAPEHIAAAVLHLALRIAGVEIPGNRHSEMAWWQAISDSLSREIVEQIQLRVMDIYAVDDKFKASSLNRFTDEF</sequence>
<accession>A0A4Z2DDE4</accession>